<accession>A0A433Q9Y6</accession>
<dbReference type="AlphaFoldDB" id="A0A433Q9Y6"/>
<evidence type="ECO:0000313" key="3">
    <source>
        <dbReference type="EMBL" id="RUS26628.1"/>
    </source>
</evidence>
<name>A0A433Q9Y6_9FUNG</name>
<dbReference type="InterPro" id="IPR055264">
    <property type="entry name" value="BOD1/SHG1_dom"/>
</dbReference>
<keyword evidence="4" id="KW-1185">Reference proteome</keyword>
<feature type="compositionally biased region" description="Low complexity" evidence="1">
    <location>
        <begin position="207"/>
        <end position="219"/>
    </location>
</feature>
<dbReference type="EMBL" id="RBNJ01010021">
    <property type="protein sequence ID" value="RUS26628.1"/>
    <property type="molecule type" value="Genomic_DNA"/>
</dbReference>
<evidence type="ECO:0000256" key="1">
    <source>
        <dbReference type="SAM" id="MobiDB-lite"/>
    </source>
</evidence>
<protein>
    <recommendedName>
        <fullName evidence="2">BOD1/SHG1 domain-containing protein</fullName>
    </recommendedName>
</protein>
<feature type="domain" description="BOD1/SHG1" evidence="2">
    <location>
        <begin position="6"/>
        <end position="102"/>
    </location>
</feature>
<gene>
    <name evidence="3" type="ORF">BC938DRAFT_470508</name>
</gene>
<evidence type="ECO:0000313" key="4">
    <source>
        <dbReference type="Proteomes" id="UP000274822"/>
    </source>
</evidence>
<feature type="compositionally biased region" description="Low complexity" evidence="1">
    <location>
        <begin position="140"/>
        <end position="164"/>
    </location>
</feature>
<dbReference type="Proteomes" id="UP000274822">
    <property type="component" value="Unassembled WGS sequence"/>
</dbReference>
<proteinExistence type="predicted"/>
<feature type="region of interest" description="Disordered" evidence="1">
    <location>
        <begin position="128"/>
        <end position="225"/>
    </location>
</feature>
<comment type="caution">
    <text evidence="3">The sequence shown here is derived from an EMBL/GenBank/DDBJ whole genome shotgun (WGS) entry which is preliminary data.</text>
</comment>
<feature type="compositionally biased region" description="Basic and acidic residues" evidence="1">
    <location>
        <begin position="165"/>
        <end position="205"/>
    </location>
</feature>
<dbReference type="Pfam" id="PF05205">
    <property type="entry name" value="COMPASS-Shg1"/>
    <property type="match status" value="1"/>
</dbReference>
<sequence>MNPDEVVMQLKRKGAFDEIRKQVLSDFQKSDLGQQFLDRVTAVLEQATGQDPSLLQRDKASLLMEQLERSDVFEQARQQVLRSFLESEAYTPRIEDEIQAAVGQVDGQATTSDSPQPTLSTSIIITTTTTTITTPPPAAQPITTTPRAPDAAPQPTPSTSTSSTRGRDREREHRRPDRDRDRDWERERERERERDRDRDRDRERGGSSYRPSPVASSSATGREST</sequence>
<reference evidence="3 4" key="1">
    <citation type="journal article" date="2018" name="New Phytol.">
        <title>Phylogenomics of Endogonaceae and evolution of mycorrhizas within Mucoromycota.</title>
        <authorList>
            <person name="Chang Y."/>
            <person name="Desiro A."/>
            <person name="Na H."/>
            <person name="Sandor L."/>
            <person name="Lipzen A."/>
            <person name="Clum A."/>
            <person name="Barry K."/>
            <person name="Grigoriev I.V."/>
            <person name="Martin F.M."/>
            <person name="Stajich J.E."/>
            <person name="Smith M.E."/>
            <person name="Bonito G."/>
            <person name="Spatafora J.W."/>
        </authorList>
    </citation>
    <scope>NUCLEOTIDE SEQUENCE [LARGE SCALE GENOMIC DNA]</scope>
    <source>
        <strain evidence="3 4">AD002</strain>
    </source>
</reference>
<evidence type="ECO:0000259" key="2">
    <source>
        <dbReference type="Pfam" id="PF05205"/>
    </source>
</evidence>
<organism evidence="3 4">
    <name type="scientific">Jimgerdemannia flammicorona</name>
    <dbReference type="NCBI Taxonomy" id="994334"/>
    <lineage>
        <taxon>Eukaryota</taxon>
        <taxon>Fungi</taxon>
        <taxon>Fungi incertae sedis</taxon>
        <taxon>Mucoromycota</taxon>
        <taxon>Mucoromycotina</taxon>
        <taxon>Endogonomycetes</taxon>
        <taxon>Endogonales</taxon>
        <taxon>Endogonaceae</taxon>
        <taxon>Jimgerdemannia</taxon>
    </lineage>
</organism>